<gene>
    <name evidence="1" type="ORF">GCWU000342_00568</name>
</gene>
<protein>
    <submittedName>
        <fullName evidence="1">Uncharacterized protein</fullName>
    </submittedName>
</protein>
<keyword evidence="2" id="KW-1185">Reference proteome</keyword>
<dbReference type="Proteomes" id="UP000003494">
    <property type="component" value="Unassembled WGS sequence"/>
</dbReference>
<dbReference type="AlphaFoldDB" id="C4G9B7"/>
<evidence type="ECO:0000313" key="1">
    <source>
        <dbReference type="EMBL" id="EEP29214.1"/>
    </source>
</evidence>
<name>C4G9B7_9FIRM</name>
<evidence type="ECO:0000313" key="2">
    <source>
        <dbReference type="Proteomes" id="UP000003494"/>
    </source>
</evidence>
<sequence length="96" mass="11305">MLGMRELRFDKHINKDVVLCVSTNHRASSSTIEALNEDSISYSLNVKKVPFYRRKEYHGASTVCVISINRNLYHQARRSLERIDPIYRRRLQLNVI</sequence>
<dbReference type="RefSeq" id="WP_006905602.1">
    <property type="nucleotide sequence ID" value="NZ_GG665866.1"/>
</dbReference>
<accession>C4G9B7</accession>
<dbReference type="STRING" id="626523.GCWU000342_00568"/>
<dbReference type="HOGENOM" id="CLU_183797_0_0_9"/>
<reference evidence="1" key="1">
    <citation type="submission" date="2009-04" db="EMBL/GenBank/DDBJ databases">
        <authorList>
            <person name="Weinstock G."/>
            <person name="Sodergren E."/>
            <person name="Clifton S."/>
            <person name="Fulton L."/>
            <person name="Fulton B."/>
            <person name="Courtney L."/>
            <person name="Fronick C."/>
            <person name="Harrison M."/>
            <person name="Strong C."/>
            <person name="Farmer C."/>
            <person name="Delahaunty K."/>
            <person name="Markovic C."/>
            <person name="Hall O."/>
            <person name="Minx P."/>
            <person name="Tomlinson C."/>
            <person name="Mitreva M."/>
            <person name="Nelson J."/>
            <person name="Hou S."/>
            <person name="Wollam A."/>
            <person name="Pepin K.H."/>
            <person name="Johnson M."/>
            <person name="Bhonagiri V."/>
            <person name="Nash W.E."/>
            <person name="Warren W."/>
            <person name="Chinwalla A."/>
            <person name="Mardis E.R."/>
            <person name="Wilson R.K."/>
        </authorList>
    </citation>
    <scope>NUCLEOTIDE SEQUENCE [LARGE SCALE GENOMIC DNA]</scope>
    <source>
        <strain evidence="1">DSM 14600</strain>
    </source>
</reference>
<organism evidence="1 2">
    <name type="scientific">Shuttleworthella satelles DSM 14600</name>
    <dbReference type="NCBI Taxonomy" id="626523"/>
    <lineage>
        <taxon>Bacteria</taxon>
        <taxon>Bacillati</taxon>
        <taxon>Bacillota</taxon>
        <taxon>Clostridia</taxon>
        <taxon>Lachnospirales</taxon>
        <taxon>Lachnospiraceae</taxon>
        <taxon>Shuttleworthella</taxon>
    </lineage>
</organism>
<proteinExistence type="predicted"/>
<dbReference type="EMBL" id="ACIP02000001">
    <property type="protein sequence ID" value="EEP29214.1"/>
    <property type="molecule type" value="Genomic_DNA"/>
</dbReference>
<comment type="caution">
    <text evidence="1">The sequence shown here is derived from an EMBL/GenBank/DDBJ whole genome shotgun (WGS) entry which is preliminary data.</text>
</comment>